<dbReference type="Proteomes" id="UP000273307">
    <property type="component" value="Unassembled WGS sequence"/>
</dbReference>
<proteinExistence type="predicted"/>
<evidence type="ECO:0000313" key="1">
    <source>
        <dbReference type="EMBL" id="VBA44404.1"/>
    </source>
</evidence>
<evidence type="ECO:0000313" key="2">
    <source>
        <dbReference type="Proteomes" id="UP000273307"/>
    </source>
</evidence>
<dbReference type="EMBL" id="UPHP01000154">
    <property type="protein sequence ID" value="VBA44404.1"/>
    <property type="molecule type" value="Genomic_DNA"/>
</dbReference>
<gene>
    <name evidence="1" type="ORF">LAUMK136_05619</name>
</gene>
<sequence length="71" mass="8037">MCGLDGGLSYVEIGRDRRVGWREVRRNRDADGDDHAWMAHCRAAENAQRTKGFRLADADLCAKVEAWMDQG</sequence>
<dbReference type="AlphaFoldDB" id="A0A498QI39"/>
<keyword evidence="2" id="KW-1185">Reference proteome</keyword>
<accession>A0A498QI39</accession>
<name>A0A498QI39_9MYCO</name>
<organism evidence="1 2">
    <name type="scientific">Mycobacterium attenuatum</name>
    <dbReference type="NCBI Taxonomy" id="2341086"/>
    <lineage>
        <taxon>Bacteria</taxon>
        <taxon>Bacillati</taxon>
        <taxon>Actinomycetota</taxon>
        <taxon>Actinomycetes</taxon>
        <taxon>Mycobacteriales</taxon>
        <taxon>Mycobacteriaceae</taxon>
        <taxon>Mycobacterium</taxon>
    </lineage>
</organism>
<reference evidence="1 2" key="1">
    <citation type="submission" date="2018-09" db="EMBL/GenBank/DDBJ databases">
        <authorList>
            <person name="Tagini F."/>
        </authorList>
    </citation>
    <scope>NUCLEOTIDE SEQUENCE [LARGE SCALE GENOMIC DNA]</scope>
    <source>
        <strain evidence="1 2">MK136</strain>
    </source>
</reference>
<protein>
    <submittedName>
        <fullName evidence="1">Uncharacterized protein</fullName>
    </submittedName>
</protein>